<dbReference type="SUPFAM" id="SSF53218">
    <property type="entry name" value="Molybdenum cofactor biosynthesis proteins"/>
    <property type="match status" value="1"/>
</dbReference>
<dbReference type="Proteomes" id="UP000279236">
    <property type="component" value="Unassembled WGS sequence"/>
</dbReference>
<accession>A0A427YAS1</accession>
<name>A0A427YAS1_9TREE</name>
<dbReference type="Pfam" id="PF00994">
    <property type="entry name" value="MoCF_biosynth"/>
    <property type="match status" value="1"/>
</dbReference>
<proteinExistence type="predicted"/>
<dbReference type="EMBL" id="RSCE01000001">
    <property type="protein sequence ID" value="RSH88250.1"/>
    <property type="molecule type" value="Genomic_DNA"/>
</dbReference>
<protein>
    <recommendedName>
        <fullName evidence="1">MoaB/Mog domain-containing protein</fullName>
    </recommendedName>
</protein>
<dbReference type="GeneID" id="39585325"/>
<feature type="domain" description="MoaB/Mog" evidence="1">
    <location>
        <begin position="32"/>
        <end position="217"/>
    </location>
</feature>
<gene>
    <name evidence="2" type="ORF">EHS24_000782</name>
</gene>
<dbReference type="InterPro" id="IPR001453">
    <property type="entry name" value="MoaB/Mog_dom"/>
</dbReference>
<dbReference type="AlphaFoldDB" id="A0A427YAS1"/>
<evidence type="ECO:0000313" key="2">
    <source>
        <dbReference type="EMBL" id="RSH88250.1"/>
    </source>
</evidence>
<dbReference type="PANTHER" id="PTHR47675">
    <property type="entry name" value="MOLYBDOPTERIN BINDING DOMAIN PROTEIN (AFU_ORTHOLOGUE AFUA_5G11210)"/>
    <property type="match status" value="1"/>
</dbReference>
<dbReference type="PANTHER" id="PTHR47675:SF1">
    <property type="entry name" value="MOLYBDOPTERIN BINDING DOMAIN PROTEIN (AFU_ORTHOLOGUE AFUA_5G11210)"/>
    <property type="match status" value="1"/>
</dbReference>
<sequence>MSFQPQPDQCPVTDLASVPNPLGEGNYIKTAGCLIIGDEVLNGKTKDSNSNFFAQFCFDLGIELKRIEVIPDEEEEIIEAARRMTSKYDFVVTSGGIGPTHDDITYESLGKAFNLPLEHDPETLRRMEIMTTPKRREELAKATQAERDARARMALFPLAKGGHFGDGQGGSRSEVIFVAPDRWVPVVRLGGKLCIFPGIPSLFEQLLLGLTPYLPLPPSSAKPFRHLIYTAQPESKIAPYLTELQARVKKEGIRVGSYPYLYSGVHVSLIGHDIERVKELGQEVCEKLEGNVISEGALGNEEEKPKAKV</sequence>
<dbReference type="STRING" id="105984.A0A427YAS1"/>
<organism evidence="2 3">
    <name type="scientific">Apiotrichum porosum</name>
    <dbReference type="NCBI Taxonomy" id="105984"/>
    <lineage>
        <taxon>Eukaryota</taxon>
        <taxon>Fungi</taxon>
        <taxon>Dikarya</taxon>
        <taxon>Basidiomycota</taxon>
        <taxon>Agaricomycotina</taxon>
        <taxon>Tremellomycetes</taxon>
        <taxon>Trichosporonales</taxon>
        <taxon>Trichosporonaceae</taxon>
        <taxon>Apiotrichum</taxon>
    </lineage>
</organism>
<evidence type="ECO:0000259" key="1">
    <source>
        <dbReference type="SMART" id="SM00852"/>
    </source>
</evidence>
<dbReference type="InterPro" id="IPR036425">
    <property type="entry name" value="MoaB/Mog-like_dom_sf"/>
</dbReference>
<comment type="caution">
    <text evidence="2">The sequence shown here is derived from an EMBL/GenBank/DDBJ whole genome shotgun (WGS) entry which is preliminary data.</text>
</comment>
<dbReference type="GO" id="GO:0042726">
    <property type="term" value="P:flavin-containing compound metabolic process"/>
    <property type="evidence" value="ECO:0007669"/>
    <property type="project" value="TreeGrafter"/>
</dbReference>
<dbReference type="InterPro" id="IPR056596">
    <property type="entry name" value="FLAD1_M"/>
</dbReference>
<dbReference type="RefSeq" id="XP_028480458.1">
    <property type="nucleotide sequence ID" value="XM_028616601.1"/>
</dbReference>
<dbReference type="GO" id="GO:0047884">
    <property type="term" value="F:FAD diphosphatase activity"/>
    <property type="evidence" value="ECO:0007669"/>
    <property type="project" value="TreeGrafter"/>
</dbReference>
<dbReference type="SMART" id="SM00852">
    <property type="entry name" value="MoCF_biosynth"/>
    <property type="match status" value="1"/>
</dbReference>
<reference evidence="2 3" key="1">
    <citation type="submission" date="2018-11" db="EMBL/GenBank/DDBJ databases">
        <title>Genome sequence of Apiotrichum porosum DSM 27194.</title>
        <authorList>
            <person name="Aliyu H."/>
            <person name="Gorte O."/>
            <person name="Ochsenreither K."/>
        </authorList>
    </citation>
    <scope>NUCLEOTIDE SEQUENCE [LARGE SCALE GENOMIC DNA]</scope>
    <source>
        <strain evidence="2 3">DSM 27194</strain>
    </source>
</reference>
<dbReference type="Pfam" id="PF24102">
    <property type="entry name" value="FLAD1_M"/>
    <property type="match status" value="1"/>
</dbReference>
<dbReference type="OrthoDB" id="448496at2759"/>
<evidence type="ECO:0000313" key="3">
    <source>
        <dbReference type="Proteomes" id="UP000279236"/>
    </source>
</evidence>
<keyword evidence="3" id="KW-1185">Reference proteome</keyword>
<dbReference type="Gene3D" id="3.40.980.10">
    <property type="entry name" value="MoaB/Mog-like domain"/>
    <property type="match status" value="1"/>
</dbReference>